<accession>A0AAV3RS01</accession>
<evidence type="ECO:0000313" key="2">
    <source>
        <dbReference type="EMBL" id="GAA0183062.1"/>
    </source>
</evidence>
<dbReference type="Proteomes" id="UP001454036">
    <property type="component" value="Unassembled WGS sequence"/>
</dbReference>
<name>A0AAV3RS01_LITER</name>
<keyword evidence="3" id="KW-1185">Reference proteome</keyword>
<dbReference type="SMART" id="SM01026">
    <property type="entry name" value="Beach"/>
    <property type="match status" value="1"/>
</dbReference>
<organism evidence="2 3">
    <name type="scientific">Lithospermum erythrorhizon</name>
    <name type="common">Purple gromwell</name>
    <name type="synonym">Lithospermum officinale var. erythrorhizon</name>
    <dbReference type="NCBI Taxonomy" id="34254"/>
    <lineage>
        <taxon>Eukaryota</taxon>
        <taxon>Viridiplantae</taxon>
        <taxon>Streptophyta</taxon>
        <taxon>Embryophyta</taxon>
        <taxon>Tracheophyta</taxon>
        <taxon>Spermatophyta</taxon>
        <taxon>Magnoliopsida</taxon>
        <taxon>eudicotyledons</taxon>
        <taxon>Gunneridae</taxon>
        <taxon>Pentapetalae</taxon>
        <taxon>asterids</taxon>
        <taxon>lamiids</taxon>
        <taxon>Boraginales</taxon>
        <taxon>Boraginaceae</taxon>
        <taxon>Boraginoideae</taxon>
        <taxon>Lithospermeae</taxon>
        <taxon>Lithospermum</taxon>
    </lineage>
</organism>
<dbReference type="CDD" id="cd06071">
    <property type="entry name" value="Beach"/>
    <property type="match status" value="1"/>
</dbReference>
<dbReference type="SUPFAM" id="SSF56112">
    <property type="entry name" value="Protein kinase-like (PK-like)"/>
    <property type="match status" value="2"/>
</dbReference>
<evidence type="ECO:0000313" key="3">
    <source>
        <dbReference type="Proteomes" id="UP001454036"/>
    </source>
</evidence>
<dbReference type="Gene3D" id="1.10.510.10">
    <property type="entry name" value="Transferase(Phosphotransferase) domain 1"/>
    <property type="match status" value="2"/>
</dbReference>
<dbReference type="EMBL" id="BAABME010010986">
    <property type="protein sequence ID" value="GAA0183062.1"/>
    <property type="molecule type" value="Genomic_DNA"/>
</dbReference>
<reference evidence="2 3" key="1">
    <citation type="submission" date="2024-01" db="EMBL/GenBank/DDBJ databases">
        <title>The complete chloroplast genome sequence of Lithospermum erythrorhizon: insights into the phylogenetic relationship among Boraginaceae species and the maternal lineages of purple gromwells.</title>
        <authorList>
            <person name="Okada T."/>
            <person name="Watanabe K."/>
        </authorList>
    </citation>
    <scope>NUCLEOTIDE SEQUENCE [LARGE SCALE GENOMIC DNA]</scope>
</reference>
<dbReference type="PROSITE" id="PS50197">
    <property type="entry name" value="BEACH"/>
    <property type="match status" value="1"/>
</dbReference>
<comment type="caution">
    <text evidence="2">The sequence shown here is derived from an EMBL/GenBank/DDBJ whole genome shotgun (WGS) entry which is preliminary data.</text>
</comment>
<gene>
    <name evidence="2" type="ORF">LIER_30543</name>
</gene>
<dbReference type="InterPro" id="IPR000409">
    <property type="entry name" value="BEACH_dom"/>
</dbReference>
<dbReference type="InterPro" id="IPR011009">
    <property type="entry name" value="Kinase-like_dom_sf"/>
</dbReference>
<proteinExistence type="predicted"/>
<dbReference type="SUPFAM" id="SSF81837">
    <property type="entry name" value="BEACH domain"/>
    <property type="match status" value="1"/>
</dbReference>
<dbReference type="PANTHER" id="PTHR46866">
    <property type="entry name" value="GH12955P"/>
    <property type="match status" value="1"/>
</dbReference>
<evidence type="ECO:0000259" key="1">
    <source>
        <dbReference type="PROSITE" id="PS50197"/>
    </source>
</evidence>
<dbReference type="InterPro" id="IPR036372">
    <property type="entry name" value="BEACH_dom_sf"/>
</dbReference>
<sequence length="1145" mass="129088">MDNDKCLECLEQQIKSDYSDKLIFCHPLSHSHLPFSDAAVVQLLNSSGETSPQLILKYLPLHGNHCLANFIDDYCSREYAPISSNQTADDDRFVIHQTDVTLTPPELETTKHQIFANAAKNTCLYKSGCGSLCFSSFSCSRTTTAIASCAKVGIASYATLEGLVANFLSGSVEDHILYSLTSLIEGKASGHDSTNFLNLIGVPSFPHNIFPGCIRHPNVTPVFGILKTSSHINFVLPKAPHTLQSILHYSPGALKSDWHVRFLMYQLLSGITYMHSLDIPHGNLCPSSILLTDYFWCWLTLDERQSICFQAHSRHKNRHPLAGLANCADDCFSRVLFSDLNISQTIDFTSSFNSWWKGDLSNFEYLLILNRMAGRRWGDHTFYIVMPWVIDFSVKPDENSDVGWRDLSKSKWRLAKGDEQLDFTYSTSEIPHHVSDECLSELAVCSYKARRLPLSVLRMAVRSVYEPNEYPSSMHRLYQWTPDECIPEFYCDPRIFYSLHPGMSDLAVPFWATSPEEFIKFHRDALESNKASSMIHHWIDITFGYKMSGQAAIDAKNVMLPPSASTDPRSVGRFQLFSKPHPPRQVSFSRCGNTSANDLPKGNESFSECGMPFEISYIDDIIEAAEFCEHALHLSPCFDVPPSDEFSKEDEHSCKNLKDLISQKPQMIDLNYLLKSIEVDNESSLGYQELILWRQKSHLSQISSKDTANDIFAFGCIMAEVHLNRPLFNPISYEAFMDSGTLPGSILELPPPTQIIVEACIEKDWRRRPSTNYLLESPYFSRSVKSSYLFLAPLQLLARHESHLRYAATFAKLGALKEMGAFAAEMCAPLCLPLVLSPSSDSEAELALIVLIEFLNCLNLTAVKTILMPVIQKILQTAGHSRLKVSLLQGSFMQEIWHRVGKQAYVELIHPYVLSNLYVTPHKSSASAASVLLIGSSEELGVPVTIHQTILPIVHYFGKGICDDGIYVLVRIGCNFGENFIVKHILPLIQLVVQSCALHGFVAFLPRETIVEELIEGKNCLYVQLLMQTKIGMPVLQVAATNLAAICERIGPDLTALHIVPKLKKFFNEFAFSQEENSVSGTHDRSVRSSRLTVDEENYIKIRRDLVFFLYPFFASVLGIEKLRQCCTTWLLLEQFLLRCYHWKV</sequence>
<protein>
    <recommendedName>
        <fullName evidence="1">BEACH domain-containing protein</fullName>
    </recommendedName>
</protein>
<dbReference type="AlphaFoldDB" id="A0AAV3RS01"/>
<dbReference type="PANTHER" id="PTHR46866:SF1">
    <property type="entry name" value="GH12955P"/>
    <property type="match status" value="1"/>
</dbReference>
<dbReference type="Gene3D" id="1.10.1540.10">
    <property type="entry name" value="BEACH domain"/>
    <property type="match status" value="1"/>
</dbReference>
<feature type="domain" description="BEACH" evidence="1">
    <location>
        <begin position="340"/>
        <end position="606"/>
    </location>
</feature>
<dbReference type="Pfam" id="PF02138">
    <property type="entry name" value="Beach"/>
    <property type="match status" value="1"/>
</dbReference>